<comment type="caution">
    <text evidence="2">The sequence shown here is derived from an EMBL/GenBank/DDBJ whole genome shotgun (WGS) entry which is preliminary data.</text>
</comment>
<feature type="transmembrane region" description="Helical" evidence="1">
    <location>
        <begin position="283"/>
        <end position="306"/>
    </location>
</feature>
<evidence type="ECO:0000313" key="3">
    <source>
        <dbReference type="Proteomes" id="UP000243978"/>
    </source>
</evidence>
<dbReference type="EMBL" id="QBKS01000001">
    <property type="protein sequence ID" value="PTX56712.1"/>
    <property type="molecule type" value="Genomic_DNA"/>
</dbReference>
<evidence type="ECO:0000313" key="2">
    <source>
        <dbReference type="EMBL" id="PTX56712.1"/>
    </source>
</evidence>
<keyword evidence="1" id="KW-0812">Transmembrane</keyword>
<reference evidence="2 3" key="1">
    <citation type="submission" date="2018-04" db="EMBL/GenBank/DDBJ databases">
        <title>Genomic Encyclopedia of Archaeal and Bacterial Type Strains, Phase II (KMG-II): from individual species to whole genera.</title>
        <authorList>
            <person name="Goeker M."/>
        </authorList>
    </citation>
    <scope>NUCLEOTIDE SEQUENCE [LARGE SCALE GENOMIC DNA]</scope>
    <source>
        <strain evidence="2 3">DSM 100977</strain>
    </source>
</reference>
<gene>
    <name evidence="2" type="ORF">C8N43_1374</name>
</gene>
<feature type="transmembrane region" description="Helical" evidence="1">
    <location>
        <begin position="250"/>
        <end position="271"/>
    </location>
</feature>
<keyword evidence="3" id="KW-1185">Reference proteome</keyword>
<evidence type="ECO:0000256" key="1">
    <source>
        <dbReference type="SAM" id="Phobius"/>
    </source>
</evidence>
<keyword evidence="1" id="KW-0472">Membrane</keyword>
<dbReference type="Proteomes" id="UP000243978">
    <property type="component" value="Unassembled WGS sequence"/>
</dbReference>
<keyword evidence="1" id="KW-1133">Transmembrane helix</keyword>
<organism evidence="2 3">
    <name type="scientific">Litoreibacter ponti</name>
    <dbReference type="NCBI Taxonomy" id="1510457"/>
    <lineage>
        <taxon>Bacteria</taxon>
        <taxon>Pseudomonadati</taxon>
        <taxon>Pseudomonadota</taxon>
        <taxon>Alphaproteobacteria</taxon>
        <taxon>Rhodobacterales</taxon>
        <taxon>Roseobacteraceae</taxon>
        <taxon>Litoreibacter</taxon>
    </lineage>
</organism>
<protein>
    <submittedName>
        <fullName evidence="2">Uncharacterized protein</fullName>
    </submittedName>
</protein>
<accession>A0A2T6BKY8</accession>
<proteinExistence type="predicted"/>
<name>A0A2T6BKY8_9RHOB</name>
<dbReference type="RefSeq" id="WP_146174175.1">
    <property type="nucleotide sequence ID" value="NZ_QBKS01000001.1"/>
</dbReference>
<dbReference type="AlphaFoldDB" id="A0A2T6BKY8"/>
<sequence>MRYFLSMLVLFFLISGPSISQSLDVRGDFEILELAKRKSVEEVDPNLASIQLQELRNLELEIVARISSERRFGQRLSAAVSEQEDERFSARLSEFHASLCDAKNPARVLPGQLRNFRLVVSELDNKYSDERNFFPVQSLLSELRNFIFPRKSLFTRDSDGKKIVAKRGISEFGSVEEFDCQKVKPELLTLIERVTDFERKLQAVTTSRIQETEQTTKALEEALPPLREKIEASKEALTKARTRQDLSSNLYLLILVIGAFGVLSIMVIRLFPTVVALEWVSSGQVIQFVTVTILLSVIMSLGLSGILEQNTLGTLLGGIGGYVLSQGVGRAAAHRAQQEARQEVSHVETEYQQIYDAISAALPTSTISDEDSQKVAAFLAQAAQHKDAGNFGMAMSALKQAQALLER</sequence>